<feature type="compositionally biased region" description="Pro residues" evidence="1">
    <location>
        <begin position="60"/>
        <end position="76"/>
    </location>
</feature>
<dbReference type="RefSeq" id="WP_111537463.1">
    <property type="nucleotide sequence ID" value="NZ_QKZL01000008.1"/>
</dbReference>
<sequence length="253" mass="27079">MRNGPRGAIIAILVLQIGIGTLLVLGDISAGWQGFASRPRAPALEEPVRPGDQTRRYRPGDPPPASPGQPFPPTGDLPPRLVVTEVERDGVPALRLTGTIAPGDGERIAEELAPRLAVEERPSILLQSPGGSVTDAIALGRFFREENVTTIVAMGDVCLSACPYLLAGGVTRHADEGATIGVHQHYFGENSVLPAFMAVEDIQRGQGLVMAYLEEMEIDLRLMQPALMTPPDEIYVLVAEELAEYGLVNEGET</sequence>
<evidence type="ECO:0008006" key="4">
    <source>
        <dbReference type="Google" id="ProtNLM"/>
    </source>
</evidence>
<dbReference type="Proteomes" id="UP000248916">
    <property type="component" value="Unassembled WGS sequence"/>
</dbReference>
<reference evidence="2 3" key="1">
    <citation type="submission" date="2018-06" db="EMBL/GenBank/DDBJ databases">
        <title>Genomic Encyclopedia of Archaeal and Bacterial Type Strains, Phase II (KMG-II): from individual species to whole genera.</title>
        <authorList>
            <person name="Goeker M."/>
        </authorList>
    </citation>
    <scope>NUCLEOTIDE SEQUENCE [LARGE SCALE GENOMIC DNA]</scope>
    <source>
        <strain evidence="2 3">DSM 22009</strain>
    </source>
</reference>
<dbReference type="OrthoDB" id="5936191at2"/>
<evidence type="ECO:0000313" key="2">
    <source>
        <dbReference type="EMBL" id="PZX16057.1"/>
    </source>
</evidence>
<feature type="region of interest" description="Disordered" evidence="1">
    <location>
        <begin position="41"/>
        <end position="79"/>
    </location>
</feature>
<dbReference type="AlphaFoldDB" id="A0A2W7ND36"/>
<organism evidence="2 3">
    <name type="scientific">Palleronia aestuarii</name>
    <dbReference type="NCBI Taxonomy" id="568105"/>
    <lineage>
        <taxon>Bacteria</taxon>
        <taxon>Pseudomonadati</taxon>
        <taxon>Pseudomonadota</taxon>
        <taxon>Alphaproteobacteria</taxon>
        <taxon>Rhodobacterales</taxon>
        <taxon>Roseobacteraceae</taxon>
        <taxon>Palleronia</taxon>
    </lineage>
</organism>
<proteinExistence type="predicted"/>
<keyword evidence="3" id="KW-1185">Reference proteome</keyword>
<evidence type="ECO:0000256" key="1">
    <source>
        <dbReference type="SAM" id="MobiDB-lite"/>
    </source>
</evidence>
<comment type="caution">
    <text evidence="2">The sequence shown here is derived from an EMBL/GenBank/DDBJ whole genome shotgun (WGS) entry which is preliminary data.</text>
</comment>
<dbReference type="SUPFAM" id="SSF52096">
    <property type="entry name" value="ClpP/crotonase"/>
    <property type="match status" value="1"/>
</dbReference>
<gene>
    <name evidence="2" type="ORF">LX81_02331</name>
</gene>
<feature type="compositionally biased region" description="Basic and acidic residues" evidence="1">
    <location>
        <begin position="46"/>
        <end position="59"/>
    </location>
</feature>
<protein>
    <recommendedName>
        <fullName evidence="4">ATP-dependent protease ClpP protease subunit</fullName>
    </recommendedName>
</protein>
<evidence type="ECO:0000313" key="3">
    <source>
        <dbReference type="Proteomes" id="UP000248916"/>
    </source>
</evidence>
<dbReference type="Gene3D" id="3.90.226.10">
    <property type="entry name" value="2-enoyl-CoA Hydratase, Chain A, domain 1"/>
    <property type="match status" value="1"/>
</dbReference>
<dbReference type="InterPro" id="IPR029045">
    <property type="entry name" value="ClpP/crotonase-like_dom_sf"/>
</dbReference>
<name>A0A2W7ND36_9RHOB</name>
<accession>A0A2W7ND36</accession>
<dbReference type="EMBL" id="QKZL01000008">
    <property type="protein sequence ID" value="PZX16057.1"/>
    <property type="molecule type" value="Genomic_DNA"/>
</dbReference>